<reference evidence="1 2" key="1">
    <citation type="submission" date="2017-11" db="EMBL/GenBank/DDBJ databases">
        <title>Draft genome sequence of magnetotactic bacterium Magnetospirillum kuznetsovii LBB-42.</title>
        <authorList>
            <person name="Grouzdev D.S."/>
            <person name="Rysina M.S."/>
            <person name="Baslerov R.V."/>
            <person name="Koziaeva V."/>
        </authorList>
    </citation>
    <scope>NUCLEOTIDE SEQUENCE [LARGE SCALE GENOMIC DNA]</scope>
    <source>
        <strain evidence="1 2">LBB-42</strain>
    </source>
</reference>
<protein>
    <recommendedName>
        <fullName evidence="3">Lipoprotein</fullName>
    </recommendedName>
</protein>
<evidence type="ECO:0000313" key="2">
    <source>
        <dbReference type="Proteomes" id="UP000251075"/>
    </source>
</evidence>
<proteinExistence type="predicted"/>
<accession>A0A364NXI1</accession>
<organism evidence="1 2">
    <name type="scientific">Paramagnetospirillum kuznetsovii</name>
    <dbReference type="NCBI Taxonomy" id="2053833"/>
    <lineage>
        <taxon>Bacteria</taxon>
        <taxon>Pseudomonadati</taxon>
        <taxon>Pseudomonadota</taxon>
        <taxon>Alphaproteobacteria</taxon>
        <taxon>Rhodospirillales</taxon>
        <taxon>Magnetospirillaceae</taxon>
        <taxon>Paramagnetospirillum</taxon>
    </lineage>
</organism>
<dbReference type="OrthoDB" id="7350913at2"/>
<dbReference type="RefSeq" id="WP_112144967.1">
    <property type="nucleotide sequence ID" value="NZ_PGTO01000008.1"/>
</dbReference>
<dbReference type="EMBL" id="PGTO01000008">
    <property type="protein sequence ID" value="RAU21690.1"/>
    <property type="molecule type" value="Genomic_DNA"/>
</dbReference>
<dbReference type="PROSITE" id="PS51257">
    <property type="entry name" value="PROKAR_LIPOPROTEIN"/>
    <property type="match status" value="1"/>
</dbReference>
<keyword evidence="2" id="KW-1185">Reference proteome</keyword>
<gene>
    <name evidence="1" type="ORF">CU669_11990</name>
</gene>
<dbReference type="AlphaFoldDB" id="A0A364NXI1"/>
<sequence>MTRATFLFSVLGLALGGCSFVSPDLSVEALKANAEAQSIFTISVAPDQACAKTARMLMWCASGPNFHYRCDAAPGGARSELTGTLEAVYRTEYFMVTEFAKGPTGTTVTVRQRKSVLVHDYGPIIEKYFTKPDCQPR</sequence>
<dbReference type="Proteomes" id="UP000251075">
    <property type="component" value="Unassembled WGS sequence"/>
</dbReference>
<name>A0A364NXI1_9PROT</name>
<evidence type="ECO:0000313" key="1">
    <source>
        <dbReference type="EMBL" id="RAU21690.1"/>
    </source>
</evidence>
<comment type="caution">
    <text evidence="1">The sequence shown here is derived from an EMBL/GenBank/DDBJ whole genome shotgun (WGS) entry which is preliminary data.</text>
</comment>
<evidence type="ECO:0008006" key="3">
    <source>
        <dbReference type="Google" id="ProtNLM"/>
    </source>
</evidence>